<dbReference type="InterPro" id="IPR011256">
    <property type="entry name" value="Reg_factor_effector_dom_sf"/>
</dbReference>
<dbReference type="InterPro" id="IPR047057">
    <property type="entry name" value="MerR_fam"/>
</dbReference>
<reference evidence="1 2" key="1">
    <citation type="submission" date="2024-09" db="EMBL/GenBank/DDBJ databases">
        <authorList>
            <person name="Lee S.D."/>
        </authorList>
    </citation>
    <scope>NUCLEOTIDE SEQUENCE [LARGE SCALE GENOMIC DNA]</scope>
    <source>
        <strain evidence="1 2">N1-1</strain>
    </source>
</reference>
<gene>
    <name evidence="1" type="ORF">ACEZDG_06485</name>
</gene>
<dbReference type="Proteomes" id="UP001592582">
    <property type="component" value="Unassembled WGS sequence"/>
</dbReference>
<dbReference type="InterPro" id="IPR010499">
    <property type="entry name" value="AraC_E-bd"/>
</dbReference>
<dbReference type="PANTHER" id="PTHR30204:SF97">
    <property type="entry name" value="MERR FAMILY REGULATORY PROTEIN"/>
    <property type="match status" value="1"/>
</dbReference>
<protein>
    <submittedName>
        <fullName evidence="1">MerR family transcriptional regulator</fullName>
    </submittedName>
</protein>
<proteinExistence type="predicted"/>
<dbReference type="PROSITE" id="PS50937">
    <property type="entry name" value="HTH_MERR_2"/>
    <property type="match status" value="1"/>
</dbReference>
<name>A0ABV6V5C4_9ACTN</name>
<dbReference type="PANTHER" id="PTHR30204">
    <property type="entry name" value="REDOX-CYCLING DRUG-SENSING TRANSCRIPTIONAL ACTIVATOR SOXR"/>
    <property type="match status" value="1"/>
</dbReference>
<dbReference type="SUPFAM" id="SSF46955">
    <property type="entry name" value="Putative DNA-binding domain"/>
    <property type="match status" value="1"/>
</dbReference>
<dbReference type="SMART" id="SM00422">
    <property type="entry name" value="HTH_MERR"/>
    <property type="match status" value="1"/>
</dbReference>
<dbReference type="InterPro" id="IPR009061">
    <property type="entry name" value="DNA-bd_dom_put_sf"/>
</dbReference>
<evidence type="ECO:0000313" key="1">
    <source>
        <dbReference type="EMBL" id="MFC1408925.1"/>
    </source>
</evidence>
<evidence type="ECO:0000313" key="2">
    <source>
        <dbReference type="Proteomes" id="UP001592582"/>
    </source>
</evidence>
<keyword evidence="2" id="KW-1185">Reference proteome</keyword>
<dbReference type="InterPro" id="IPR029442">
    <property type="entry name" value="GyrI-like"/>
</dbReference>
<accession>A0ABV6V5C4</accession>
<dbReference type="Pfam" id="PF13411">
    <property type="entry name" value="MerR_1"/>
    <property type="match status" value="1"/>
</dbReference>
<organism evidence="1 2">
    <name type="scientific">Streptacidiphilus alkalitolerans</name>
    <dbReference type="NCBI Taxonomy" id="3342712"/>
    <lineage>
        <taxon>Bacteria</taxon>
        <taxon>Bacillati</taxon>
        <taxon>Actinomycetota</taxon>
        <taxon>Actinomycetes</taxon>
        <taxon>Kitasatosporales</taxon>
        <taxon>Streptomycetaceae</taxon>
        <taxon>Streptacidiphilus</taxon>
    </lineage>
</organism>
<sequence length="273" mass="29694">MQQLTIGAFARLTHLSVKTLRYYHEVGLLEPAMIDPDSGYRYYRPGQAHSAHLVRRFRELGLPVADVKAVLAAPDQSARDALLAGHLDRMRRQLRQTEAAVDSLHRMLEGGPAVTAIEERGLESGPTVSASAHLSRQDLASWWGDTVAGLRAIAAEAGLEPTGPVGGLYDDELFTQDAGHARIYLPVKDSPALDRTGARWELPAGRFAVALHTGAHTDYDRTYAALGMYAAGQGRDGTGPVRERYLVGPLDTPDVTRWQTEICWPLAPAAGRP</sequence>
<dbReference type="SMART" id="SM00871">
    <property type="entry name" value="AraC_E_bind"/>
    <property type="match status" value="1"/>
</dbReference>
<dbReference type="Gene3D" id="1.10.1660.10">
    <property type="match status" value="1"/>
</dbReference>
<dbReference type="EMBL" id="JBHEZX010000002">
    <property type="protein sequence ID" value="MFC1408925.1"/>
    <property type="molecule type" value="Genomic_DNA"/>
</dbReference>
<comment type="caution">
    <text evidence="1">The sequence shown here is derived from an EMBL/GenBank/DDBJ whole genome shotgun (WGS) entry which is preliminary data.</text>
</comment>
<dbReference type="SUPFAM" id="SSF55136">
    <property type="entry name" value="Probable bacterial effector-binding domain"/>
    <property type="match status" value="1"/>
</dbReference>
<dbReference type="InterPro" id="IPR000551">
    <property type="entry name" value="MerR-type_HTH_dom"/>
</dbReference>
<dbReference type="Pfam" id="PF06445">
    <property type="entry name" value="GyrI-like"/>
    <property type="match status" value="1"/>
</dbReference>
<dbReference type="Gene3D" id="3.20.80.10">
    <property type="entry name" value="Regulatory factor, effector binding domain"/>
    <property type="match status" value="1"/>
</dbReference>
<dbReference type="CDD" id="cd01107">
    <property type="entry name" value="HTH_BmrR"/>
    <property type="match status" value="1"/>
</dbReference>